<dbReference type="PANTHER" id="PTHR24220:SF689">
    <property type="entry name" value="LIPOPROTEIN-RELEASING SYSTEM ATP-BINDING PROTEIN LOLD"/>
    <property type="match status" value="1"/>
</dbReference>
<proteinExistence type="inferred from homology"/>
<evidence type="ECO:0000256" key="2">
    <source>
        <dbReference type="ARBA" id="ARBA00022741"/>
    </source>
</evidence>
<dbReference type="InterPro" id="IPR015854">
    <property type="entry name" value="ABC_transpr_LolD-like"/>
</dbReference>
<dbReference type="GO" id="GO:0022857">
    <property type="term" value="F:transmembrane transporter activity"/>
    <property type="evidence" value="ECO:0007669"/>
    <property type="project" value="TreeGrafter"/>
</dbReference>
<evidence type="ECO:0000256" key="3">
    <source>
        <dbReference type="ARBA" id="ARBA00022840"/>
    </source>
</evidence>
<dbReference type="InterPro" id="IPR003593">
    <property type="entry name" value="AAA+_ATPase"/>
</dbReference>
<gene>
    <name evidence="5" type="ORF">E6W36_14985</name>
</gene>
<dbReference type="InterPro" id="IPR027417">
    <property type="entry name" value="P-loop_NTPase"/>
</dbReference>
<comment type="similarity">
    <text evidence="1">Belongs to the ABC transporter superfamily.</text>
</comment>
<dbReference type="PANTHER" id="PTHR24220">
    <property type="entry name" value="IMPORT ATP-BINDING PROTEIN"/>
    <property type="match status" value="1"/>
</dbReference>
<dbReference type="PROSITE" id="PS50893">
    <property type="entry name" value="ABC_TRANSPORTER_2"/>
    <property type="match status" value="1"/>
</dbReference>
<dbReference type="KEGG" id="hgn:E6W36_14985"/>
<dbReference type="Proteomes" id="UP000298714">
    <property type="component" value="Chromosome"/>
</dbReference>
<keyword evidence="3 5" id="KW-0067">ATP-binding</keyword>
<evidence type="ECO:0000313" key="6">
    <source>
        <dbReference type="Proteomes" id="UP000298714"/>
    </source>
</evidence>
<name>A0A4D7BYA9_9SPHN</name>
<organism evidence="5 6">
    <name type="scientific">Hankyongella ginsenosidimutans</name>
    <dbReference type="NCBI Taxonomy" id="1763828"/>
    <lineage>
        <taxon>Bacteria</taxon>
        <taxon>Pseudomonadati</taxon>
        <taxon>Pseudomonadota</taxon>
        <taxon>Alphaproteobacteria</taxon>
        <taxon>Sphingomonadales</taxon>
        <taxon>Sphingomonadaceae</taxon>
        <taxon>Hankyongella</taxon>
    </lineage>
</organism>
<dbReference type="InterPro" id="IPR017871">
    <property type="entry name" value="ABC_transporter-like_CS"/>
</dbReference>
<protein>
    <submittedName>
        <fullName evidence="5">ATP-binding cassette domain-containing protein</fullName>
    </submittedName>
</protein>
<keyword evidence="6" id="KW-1185">Reference proteome</keyword>
<dbReference type="SMART" id="SM00382">
    <property type="entry name" value="AAA"/>
    <property type="match status" value="1"/>
</dbReference>
<evidence type="ECO:0000313" key="5">
    <source>
        <dbReference type="EMBL" id="QCI80339.1"/>
    </source>
</evidence>
<accession>A0A4D7BYA9</accession>
<dbReference type="EMBL" id="CP039704">
    <property type="protein sequence ID" value="QCI80339.1"/>
    <property type="molecule type" value="Genomic_DNA"/>
</dbReference>
<evidence type="ECO:0000256" key="1">
    <source>
        <dbReference type="ARBA" id="ARBA00005417"/>
    </source>
</evidence>
<feature type="domain" description="ABC transporter" evidence="4">
    <location>
        <begin position="1"/>
        <end position="173"/>
    </location>
</feature>
<sequence length="176" mass="18540">MLLGPSGSGKSTLLNCLCGLLSPDAGEVTLGGVTMVSGHSAAAADTLRRRHFGIVFQTLRLVSALSLRANLALAQKLQTGSSNRPAIDRMLDRLGIAHRADARPHQLSQGEAQRAAIARALVVRPAILVADEPTSALDQDNTARVANLLIELAEETGATLIVATHDDRLRPNFPGL</sequence>
<dbReference type="Pfam" id="PF00005">
    <property type="entry name" value="ABC_tran"/>
    <property type="match status" value="1"/>
</dbReference>
<dbReference type="PROSITE" id="PS00211">
    <property type="entry name" value="ABC_TRANSPORTER_1"/>
    <property type="match status" value="1"/>
</dbReference>
<evidence type="ECO:0000259" key="4">
    <source>
        <dbReference type="PROSITE" id="PS50893"/>
    </source>
</evidence>
<dbReference type="GO" id="GO:0005524">
    <property type="term" value="F:ATP binding"/>
    <property type="evidence" value="ECO:0007669"/>
    <property type="project" value="UniProtKB-KW"/>
</dbReference>
<dbReference type="GO" id="GO:0016887">
    <property type="term" value="F:ATP hydrolysis activity"/>
    <property type="evidence" value="ECO:0007669"/>
    <property type="project" value="InterPro"/>
</dbReference>
<dbReference type="AlphaFoldDB" id="A0A4D7BYA9"/>
<dbReference type="Gene3D" id="3.40.50.300">
    <property type="entry name" value="P-loop containing nucleotide triphosphate hydrolases"/>
    <property type="match status" value="1"/>
</dbReference>
<dbReference type="InterPro" id="IPR003439">
    <property type="entry name" value="ABC_transporter-like_ATP-bd"/>
</dbReference>
<reference evidence="6" key="1">
    <citation type="submission" date="2019-04" db="EMBL/GenBank/DDBJ databases">
        <title>Complete genome sequence of Sphingomonas sp. W1-2-3.</title>
        <authorList>
            <person name="Im W.T."/>
        </authorList>
    </citation>
    <scope>NUCLEOTIDE SEQUENCE [LARGE SCALE GENOMIC DNA]</scope>
    <source>
        <strain evidence="6">W1-2-3</strain>
    </source>
</reference>
<keyword evidence="2" id="KW-0547">Nucleotide-binding</keyword>
<dbReference type="RefSeq" id="WP_222873225.1">
    <property type="nucleotide sequence ID" value="NZ_CP039704.1"/>
</dbReference>
<dbReference type="GO" id="GO:0005886">
    <property type="term" value="C:plasma membrane"/>
    <property type="evidence" value="ECO:0007669"/>
    <property type="project" value="TreeGrafter"/>
</dbReference>
<dbReference type="SUPFAM" id="SSF52540">
    <property type="entry name" value="P-loop containing nucleoside triphosphate hydrolases"/>
    <property type="match status" value="1"/>
</dbReference>